<dbReference type="InterPro" id="IPR036322">
    <property type="entry name" value="WD40_repeat_dom_sf"/>
</dbReference>
<dbReference type="CDD" id="cd01201">
    <property type="entry name" value="PH_BEACH"/>
    <property type="match status" value="1"/>
</dbReference>
<organism evidence="12 13">
    <name type="scientific">Clytia hemisphaerica</name>
    <dbReference type="NCBI Taxonomy" id="252671"/>
    <lineage>
        <taxon>Eukaryota</taxon>
        <taxon>Metazoa</taxon>
        <taxon>Cnidaria</taxon>
        <taxon>Hydrozoa</taxon>
        <taxon>Hydroidolina</taxon>
        <taxon>Leptothecata</taxon>
        <taxon>Obeliida</taxon>
        <taxon>Clytiidae</taxon>
        <taxon>Clytia</taxon>
    </lineage>
</organism>
<keyword evidence="3" id="KW-0677">Repeat</keyword>
<reference evidence="12" key="1">
    <citation type="submission" date="2021-01" db="UniProtKB">
        <authorList>
            <consortium name="EnsemblMetazoa"/>
        </authorList>
    </citation>
    <scope>IDENTIFICATION</scope>
</reference>
<dbReference type="Pfam" id="PF01363">
    <property type="entry name" value="FYVE"/>
    <property type="match status" value="1"/>
</dbReference>
<dbReference type="FunFam" id="1.10.1540.10:FF:000002">
    <property type="entry name" value="WD repeat and FYVE domain containing 3"/>
    <property type="match status" value="1"/>
</dbReference>
<feature type="repeat" description="WD" evidence="7">
    <location>
        <begin position="3072"/>
        <end position="3113"/>
    </location>
</feature>
<dbReference type="SUPFAM" id="SSF50729">
    <property type="entry name" value="PH domain-like"/>
    <property type="match status" value="1"/>
</dbReference>
<keyword evidence="13" id="KW-1185">Reference proteome</keyword>
<dbReference type="Gene3D" id="1.10.1540.10">
    <property type="entry name" value="BEACH domain"/>
    <property type="match status" value="1"/>
</dbReference>
<feature type="domain" description="FYVE-type" evidence="9">
    <location>
        <begin position="3313"/>
        <end position="3373"/>
    </location>
</feature>
<dbReference type="OrthoDB" id="10018316at2759"/>
<keyword evidence="1 7" id="KW-0853">WD repeat</keyword>
<proteinExistence type="predicted"/>
<dbReference type="InterPro" id="IPR001680">
    <property type="entry name" value="WD40_rpt"/>
</dbReference>
<dbReference type="InterPro" id="IPR013320">
    <property type="entry name" value="ConA-like_dom_sf"/>
</dbReference>
<dbReference type="RefSeq" id="XP_066910797.1">
    <property type="nucleotide sequence ID" value="XM_067054696.1"/>
</dbReference>
<dbReference type="Gene3D" id="2.130.10.10">
    <property type="entry name" value="YVTN repeat-like/Quinoprotein amine dehydrogenase"/>
    <property type="match status" value="1"/>
</dbReference>
<dbReference type="GO" id="GO:0008270">
    <property type="term" value="F:zinc ion binding"/>
    <property type="evidence" value="ECO:0007669"/>
    <property type="project" value="UniProtKB-KW"/>
</dbReference>
<evidence type="ECO:0000256" key="8">
    <source>
        <dbReference type="SAM" id="MobiDB-lite"/>
    </source>
</evidence>
<dbReference type="SUPFAM" id="SSF81837">
    <property type="entry name" value="BEACH domain"/>
    <property type="match status" value="1"/>
</dbReference>
<name>A0A7M5XIB4_9CNID</name>
<feature type="compositionally biased region" description="Polar residues" evidence="8">
    <location>
        <begin position="985"/>
        <end position="995"/>
    </location>
</feature>
<evidence type="ECO:0000313" key="12">
    <source>
        <dbReference type="EnsemblMetazoa" id="CLYHEMP023798.1"/>
    </source>
</evidence>
<dbReference type="InterPro" id="IPR015943">
    <property type="entry name" value="WD40/YVTN_repeat-like_dom_sf"/>
</dbReference>
<dbReference type="SMART" id="SM00320">
    <property type="entry name" value="WD40"/>
    <property type="match status" value="5"/>
</dbReference>
<dbReference type="InterPro" id="IPR023362">
    <property type="entry name" value="PH-BEACH_dom"/>
</dbReference>
<evidence type="ECO:0000256" key="5">
    <source>
        <dbReference type="ARBA" id="ARBA00022833"/>
    </source>
</evidence>
<dbReference type="InterPro" id="IPR013083">
    <property type="entry name" value="Znf_RING/FYVE/PHD"/>
</dbReference>
<dbReference type="InterPro" id="IPR051944">
    <property type="entry name" value="BEACH_domain_protein"/>
</dbReference>
<dbReference type="PANTHER" id="PTHR46108:SF4">
    <property type="entry name" value="BLUE CHEESE"/>
    <property type="match status" value="1"/>
</dbReference>
<dbReference type="GeneID" id="136798111"/>
<feature type="domain" description="BEACH" evidence="10">
    <location>
        <begin position="2628"/>
        <end position="2921"/>
    </location>
</feature>
<dbReference type="SMART" id="SM01026">
    <property type="entry name" value="Beach"/>
    <property type="match status" value="1"/>
</dbReference>
<dbReference type="CDD" id="cd15719">
    <property type="entry name" value="FYVE_WDFY3"/>
    <property type="match status" value="1"/>
</dbReference>
<evidence type="ECO:0000259" key="9">
    <source>
        <dbReference type="PROSITE" id="PS50178"/>
    </source>
</evidence>
<evidence type="ECO:0000256" key="3">
    <source>
        <dbReference type="ARBA" id="ARBA00022737"/>
    </source>
</evidence>
<sequence>MNFIRGIVRKGKGANYGSNEKESPALQKERSLCVQHLRKLFLEFLHPPAPLSKEQKELKQYLMLPLFLKAFNGTDPMQISEKFGDVLQFAGHTSTLMVSEVQRRAANKTKQQASKDILIFLCHYEDEIDNKGWNLINTLLFLTESELAVIECMVSTSLQSTLVKCLKLFFSLPENVCGHDKCLQIQRVLVPILVKLCNHPITAKELIRTDDLATLFEILTTACSPSHAIWRSGVSEVITSITRHCFTSDVVDYIYEKSCITLCLANIENHCDKDPLGVIEMFVTLTCVLKDSADASSILLDSFHDCQGYKFLAQTLLRFSESKNAHTQEASRNLVLLVSSLVMTGYEAIFPSGAISTPFHESEYVIPQPSNSQGVSIRNLEAFKVLMDVFLQTKSENLCLAIINSIQSLLNYDNANYFIIEPIHPFAQFIQRMPDKSQPVKDAIVKLVEFVAFQLSWVPSQELVAMTILFKNPSDKSSQCAILNTLIRLVNHNVKYKGILRQAGLIDVMVVALQRYTLSVKDSSSLVETKDEEEVKNTKDYIFLLMECLRLLIENNSVNASLFRQHGGSKYTHELIPHQVSRPFALKIFEQLIVDGGHEDLGTMLGFMHSTPVTDVKLKSDVLSSLIRIFDTNAQTRSVFQEVGGFVYVVSILVSLEGSLAEPPVALWVECDCDTILELVWKTFNVLTSAMKDEPVNKIIFMDDVRFKGLMDTVKLLGCFSSSYQKLPKYKAEIIQGKPLLKARLSSVINVETPLVEKNSQKYFQMVLSKIILSMATSNFDTWQVNLKDQHIVSSSRKIPRIIHPTAVNGLIEILPLLCDKKMRNKKQGYSDVLLYVVYEVQHLMGSEINQQLMCDAGLPYLLLEKCEEAFTNEHHPLNAPLTKIFERLAGQSLHPRVLRAFCRLGSPLCSQSPYAVLRASTSDGNKSVDIVDHQSAEKKSLLAVENGDVLLSEGGSDTSQLKEENEYQLVDDADGVKSIEIPINQPSASQTSELESPEEKAKLKKRDSGRLTDSLTSSYSAISRIESLLDDEMIEVFDHYSEDLKEEIMRVSDCFEGRPLPQNLVKSVVSLTTPKDVLSTSPLEPPSFVEFSMAEDGYGCLFIPSLTPQPVPASSNTYSYRATATAAAASLNLGTSSSSSERSFPPQTGFTYSGWLHIEMLPSALSHLSNIGLLTLEKQWEDLNQQRLVISSVLQIYLDLHSQSIVINTDDHHVNEKSSSKGKAILKLRCEQLFELHHWNHVCVVLNKSMMRNSTVSLYINGQLVANSKMKYIHQGIPNGADPNTLKTIGYIGTHPRHGHIADLVWRQGPASLIEEPVTEENIKFIFHLGPSYTGCFQAPFLGDEDDSQQTKSTPLVAEEKILLCFNPLNFTLTTLLKLSSQCIKSDLNVLASEMSISHEDKYTPIRLLPNSASHLNGANRPIGLFCVGNSGLRIFCPNPVASSFVSVGGMSILLCLVAMVTELSELYASLKALTCILQSSKIARKEMKRVEGYQILAFLLKKKKHLLNTHILHLVFSLVGTVRSDRESATIPCIKAFNDLLCDLEIWHNTPSDLERSLFTHFNELVTQGQDQLKNIQSLRKLNCVTRLIHVVQDGDISEMTLNTVASVLAVLLKRTGQTSDILIFGQYLASTLPTQTSEQHVLLNEEYEDDKELQQMKTTINQRNALLDVLIHLLMQTTEASGINSMFCEQLYKSLGFDWLLLFLGNNVHKETVIRGLRMLCRMLSDVGALNKFQSGSANGFWLIGSEALTTKKANVAAGFNVTETDGEGMRPEHEVNHQSYKQKGIPLLTYLLEEHTDLEEVYFLLLSLLIKSTNMGMGAGLKLDIKTLHLIFWPPVTAEKIREQKLVQVYCLDVVHILLHMVRRLMSEPIPHDKPNHYRVRFPEAIIQFLEFLYQNVPEIYTFTQTAEFLSSLALTLFPLEEDKELLDFNVESIDDLVDGGIPIDKTGLSDHPCKKHVISFLTAIMVDAMLLTTGKISTFTDTLLNSFPVSSSTNQQGKFQAEVISSVIREFTSGKTWTSMNLTASDSNFLKFCINGVTFAGKVADRMWLGNLETFKEIYKDVLKLLTHLIQHLEGSSHSLDQVYHSLNRVLLYQISKPAARLTEQTNVLELLHYLTTNSKIVFSNANNEEEFITCLTHWLIVVGLQEKARKNSRKISLSDFQTEEATEVTESNSRDDGLFKLITAAAERVWNVFYLHKKDVIEQVFSIQSSFVVYQPAAPFASSGRTASLDLFKAKEMLGDHAAKCWINFIANEEKRKNEVLSATLNKSATKKLPNKMLKSLKREKTNEGLFTIQETLDWITVHLKAVKALIHMKHSKHTQEISIRNHNAEKNWSNMELELISEGGIWGPEKVNTLEKWMLDDVEGPSRMRKRLTKNDMFYTHYPYIEQEKEQLLTKHRMAFSHDSKILFQLCQKYTNPKGLPVTVPDKENPFSWRPQLYSLDGFEAEDSVEEVNTQTIIQLLETGEKIFSMYRCARVRGLDSAEGLFLFGKNHFYVIDGFTLMSAESKKGSAKEIKDIYTLAEGSHEPLIPAAKGNSILKRSFFKWDFDVIKEVHKRRYLLQDIAIEVFSNDGSNHLLVFPKKTARDKVYDRINRVSPALISAQESVAGMSSDTDVEVGAGLFTTLLSGERSVTQKWVRGEITNFQYLMFLNTLAGRSYNDLMQYPIFPWVLKDYTSQFLDLTDKNTFRDFSKPMGAQGPNRLQNYRKRFKEWEDPIGKTPAYYYGTHYSSAMIVASFLIRLEPFTQYFLRLQGGHFDLPDRLFHSIKDSWLSSSESNMADIKELIPEFFYLPDFLTNKNKFDLGTKQNGEELGDIILPPWAKGDAIEFIRLHREALECDYVSAHLNEWIDLVFGYKQQGQAAIDADNIFHHLFYEKSVDLDQITDPTERRATIAFINNFGQMPKQLFKKPHPVKRVMRSQDSNNSLQTGTLPSTHQHTYSDKLFFHHLSSLVPSVQPVKELKNAVGQILTSEKSLTAATEINKAIFVGSLNRIGWGYGDFSLRYFSNDEKLLAVFEGVFTGQVLCAACLEKNQFITGGTSSAVCVWKVDQNAKDKSYFLSLVKVLHGHQGDVLSVVVSKAYNMIVTGSHDKSCIIWDLRKLTYTRRLNIRSGGPVTSIAINNSTGDIVTCAGTHIYVWTVNGEMLVQENTSPAITGQIHCCVVSEFNEWDEQNVIITGSSDGLVKMWGIQFCDAAELEPKLQNVSLGSSPSKKSLQKSESQESKEYLLVDYPKFENRVWKRKLVLRHKLTMHTAYSRADNMEPASITALAISRDHRKVFVGDSRGRIYSWSLSDSVGNILDHWIKDEVADVCNNCSTKFTFSERKHHCRNCGHVFCGKCSRYESPVVHLKIFKAVRVCVSCYIELKRKPSFSTKSTLTR</sequence>
<dbReference type="SMART" id="SM00064">
    <property type="entry name" value="FYVE"/>
    <property type="match status" value="1"/>
</dbReference>
<keyword evidence="4 6" id="KW-0863">Zinc-finger</keyword>
<dbReference type="InterPro" id="IPR056252">
    <property type="entry name" value="Alfy-like_Arm-like"/>
</dbReference>
<dbReference type="PROSITE" id="PS50197">
    <property type="entry name" value="BEACH"/>
    <property type="match status" value="1"/>
</dbReference>
<evidence type="ECO:0000256" key="2">
    <source>
        <dbReference type="ARBA" id="ARBA00022723"/>
    </source>
</evidence>
<dbReference type="SUPFAM" id="SSF49899">
    <property type="entry name" value="Concanavalin A-like lectins/glucanases"/>
    <property type="match status" value="1"/>
</dbReference>
<evidence type="ECO:0000256" key="7">
    <source>
        <dbReference type="PROSITE-ProRule" id="PRU00221"/>
    </source>
</evidence>
<evidence type="ECO:0000259" key="11">
    <source>
        <dbReference type="PROSITE" id="PS51783"/>
    </source>
</evidence>
<accession>A0A7M5XIB4</accession>
<feature type="compositionally biased region" description="Basic and acidic residues" evidence="8">
    <location>
        <begin position="998"/>
        <end position="1011"/>
    </location>
</feature>
<dbReference type="EnsemblMetazoa" id="CLYHEMT023798.1">
    <property type="protein sequence ID" value="CLYHEMP023798.1"/>
    <property type="gene ID" value="CLYHEMG023798"/>
</dbReference>
<dbReference type="InterPro" id="IPR017455">
    <property type="entry name" value="Znf_FYVE-rel"/>
</dbReference>
<dbReference type="Gene3D" id="2.30.29.30">
    <property type="entry name" value="Pleckstrin-homology domain (PH domain)/Phosphotyrosine-binding domain (PTB)"/>
    <property type="match status" value="1"/>
</dbReference>
<dbReference type="SUPFAM" id="SSF57903">
    <property type="entry name" value="FYVE/PHD zinc finger"/>
    <property type="match status" value="1"/>
</dbReference>
<dbReference type="PROSITE" id="PS50082">
    <property type="entry name" value="WD_REPEATS_2"/>
    <property type="match status" value="1"/>
</dbReference>
<dbReference type="Pfam" id="PF00400">
    <property type="entry name" value="WD40"/>
    <property type="match status" value="1"/>
</dbReference>
<keyword evidence="5" id="KW-0862">Zinc</keyword>
<evidence type="ECO:0000313" key="13">
    <source>
        <dbReference type="Proteomes" id="UP000594262"/>
    </source>
</evidence>
<protein>
    <submittedName>
        <fullName evidence="12">Uncharacterized protein</fullName>
    </submittedName>
</protein>
<dbReference type="Pfam" id="PF02138">
    <property type="entry name" value="Beach"/>
    <property type="match status" value="1"/>
</dbReference>
<dbReference type="Proteomes" id="UP000594262">
    <property type="component" value="Unplaced"/>
</dbReference>
<evidence type="ECO:0000259" key="10">
    <source>
        <dbReference type="PROSITE" id="PS50197"/>
    </source>
</evidence>
<dbReference type="PROSITE" id="PS00678">
    <property type="entry name" value="WD_REPEATS_1"/>
    <property type="match status" value="1"/>
</dbReference>
<dbReference type="InterPro" id="IPR000306">
    <property type="entry name" value="Znf_FYVE"/>
</dbReference>
<feature type="region of interest" description="Disordered" evidence="8">
    <location>
        <begin position="984"/>
        <end position="1012"/>
    </location>
</feature>
<dbReference type="InterPro" id="IPR011011">
    <property type="entry name" value="Znf_FYVE_PHD"/>
</dbReference>
<evidence type="ECO:0000256" key="4">
    <source>
        <dbReference type="ARBA" id="ARBA00022771"/>
    </source>
</evidence>
<dbReference type="Gene3D" id="3.30.40.10">
    <property type="entry name" value="Zinc/RING finger domain, C3HC4 (zinc finger)"/>
    <property type="match status" value="1"/>
</dbReference>
<dbReference type="PANTHER" id="PTHR46108">
    <property type="entry name" value="BLUE CHEESE"/>
    <property type="match status" value="1"/>
</dbReference>
<dbReference type="InterPro" id="IPR019775">
    <property type="entry name" value="WD40_repeat_CS"/>
</dbReference>
<dbReference type="InterPro" id="IPR036372">
    <property type="entry name" value="BEACH_dom_sf"/>
</dbReference>
<dbReference type="PROSITE" id="PS51783">
    <property type="entry name" value="PH_BEACH"/>
    <property type="match status" value="1"/>
</dbReference>
<dbReference type="SUPFAM" id="SSF50978">
    <property type="entry name" value="WD40 repeat-like"/>
    <property type="match status" value="1"/>
</dbReference>
<dbReference type="Pfam" id="PF23295">
    <property type="entry name" value="Arm_4"/>
    <property type="match status" value="1"/>
</dbReference>
<dbReference type="CDD" id="cd06071">
    <property type="entry name" value="Beach"/>
    <property type="match status" value="1"/>
</dbReference>
<dbReference type="Pfam" id="PF14844">
    <property type="entry name" value="PH_BEACH"/>
    <property type="match status" value="1"/>
</dbReference>
<evidence type="ECO:0000256" key="6">
    <source>
        <dbReference type="PROSITE-ProRule" id="PRU00091"/>
    </source>
</evidence>
<dbReference type="InterPro" id="IPR011993">
    <property type="entry name" value="PH-like_dom_sf"/>
</dbReference>
<evidence type="ECO:0000256" key="1">
    <source>
        <dbReference type="ARBA" id="ARBA00022574"/>
    </source>
</evidence>
<feature type="domain" description="BEACH-type PH" evidence="11">
    <location>
        <begin position="2469"/>
        <end position="2600"/>
    </location>
</feature>
<dbReference type="Gene3D" id="2.60.120.200">
    <property type="match status" value="1"/>
</dbReference>
<keyword evidence="2" id="KW-0479">Metal-binding</keyword>
<dbReference type="InterPro" id="IPR000409">
    <property type="entry name" value="BEACH_dom"/>
</dbReference>
<dbReference type="PROSITE" id="PS50178">
    <property type="entry name" value="ZF_FYVE"/>
    <property type="match status" value="1"/>
</dbReference>
<dbReference type="PROSITE" id="PS50294">
    <property type="entry name" value="WD_REPEATS_REGION"/>
    <property type="match status" value="1"/>
</dbReference>